<feature type="transmembrane region" description="Helical" evidence="8">
    <location>
        <begin position="33"/>
        <end position="56"/>
    </location>
</feature>
<evidence type="ECO:0000313" key="9">
    <source>
        <dbReference type="EMBL" id="QGF24370.1"/>
    </source>
</evidence>
<evidence type="ECO:0000256" key="1">
    <source>
        <dbReference type="ARBA" id="ARBA00004127"/>
    </source>
</evidence>
<accession>A0A5Q2FBF2</accession>
<reference evidence="9 10" key="1">
    <citation type="submission" date="2019-10" db="EMBL/GenBank/DDBJ databases">
        <title>Genomic analysis of Raineyella sp. CBA3103.</title>
        <authorList>
            <person name="Roh S.W."/>
        </authorList>
    </citation>
    <scope>NUCLEOTIDE SEQUENCE [LARGE SCALE GENOMIC DNA]</scope>
    <source>
        <strain evidence="9 10">CBA3103</strain>
    </source>
</reference>
<dbReference type="InterPro" id="IPR011541">
    <property type="entry name" value="Ni/Co_transpt_high_affinity"/>
</dbReference>
<evidence type="ECO:0000256" key="3">
    <source>
        <dbReference type="ARBA" id="ARBA00022448"/>
    </source>
</evidence>
<evidence type="ECO:0000256" key="2">
    <source>
        <dbReference type="ARBA" id="ARBA00010892"/>
    </source>
</evidence>
<feature type="transmembrane region" description="Helical" evidence="8">
    <location>
        <begin position="109"/>
        <end position="128"/>
    </location>
</feature>
<feature type="transmembrane region" description="Helical" evidence="8">
    <location>
        <begin position="148"/>
        <end position="176"/>
    </location>
</feature>
<sequence>MSSTPPARSPGTSAPSVWQTLLTSWTRADRMRVAGVLAVVVLMHLLAFGVLFGVLVPAHYHVGTRAFGVGLGLTAYTYGLRHAFDADHIAAIDNTTRKLRGEGTRSTSVGFWFSLGHSTIVAVLAALAAAGSQMVTALTRDGNAAPRILGLVGTTVSGGFLYLIAALNLVALVGILRVWQAMRRGEYDESRLEEHLDSRGVVARILRRLNRTISHPGQMYLVGMLFGLGFDTATEVVLLVIAGSGAASGLPWYAIMVLPLLFAAGMSLLDTLDGLFMSVAYDWAFLDPVRKVYYNLSITGLSIAVALVIGTIDFVGVLHDDVGWVNPFSTWISGIGLNNVGFVVVGLFVLVWVVAVAYWRATRVGDRWVVEEEVRR</sequence>
<feature type="transmembrane region" description="Helical" evidence="8">
    <location>
        <begin position="293"/>
        <end position="319"/>
    </location>
</feature>
<dbReference type="KEGG" id="rain:Rai3103_12655"/>
<feature type="transmembrane region" description="Helical" evidence="8">
    <location>
        <begin position="250"/>
        <end position="272"/>
    </location>
</feature>
<keyword evidence="7 8" id="KW-0472">Membrane</keyword>
<keyword evidence="3 8" id="KW-0813">Transport</keyword>
<name>A0A5Q2FBF2_9ACTN</name>
<feature type="transmembrane region" description="Helical" evidence="8">
    <location>
        <begin position="220"/>
        <end position="244"/>
    </location>
</feature>
<evidence type="ECO:0000256" key="4">
    <source>
        <dbReference type="ARBA" id="ARBA00022596"/>
    </source>
</evidence>
<keyword evidence="5 8" id="KW-0812">Transmembrane</keyword>
<dbReference type="AlphaFoldDB" id="A0A5Q2FBF2"/>
<evidence type="ECO:0000256" key="6">
    <source>
        <dbReference type="ARBA" id="ARBA00022989"/>
    </source>
</evidence>
<comment type="similarity">
    <text evidence="2 8">Belongs to the NiCoT transporter (TC 2.A.52) family.</text>
</comment>
<evidence type="ECO:0000256" key="5">
    <source>
        <dbReference type="ARBA" id="ARBA00022692"/>
    </source>
</evidence>
<dbReference type="PANTHER" id="PTHR31611">
    <property type="entry name" value="HIGH-AFFINITY NICKEL TRANSPORT PROTEIN NIC1"/>
    <property type="match status" value="1"/>
</dbReference>
<dbReference type="PANTHER" id="PTHR31611:SF0">
    <property type="entry name" value="HIGH-AFFINITY NICKEL TRANSPORT PROTEIN NIC1"/>
    <property type="match status" value="1"/>
</dbReference>
<keyword evidence="10" id="KW-1185">Reference proteome</keyword>
<proteinExistence type="inferred from homology"/>
<dbReference type="Proteomes" id="UP000386847">
    <property type="component" value="Chromosome"/>
</dbReference>
<dbReference type="RefSeq" id="WP_153572899.1">
    <property type="nucleotide sequence ID" value="NZ_CP045725.1"/>
</dbReference>
<dbReference type="NCBIfam" id="TIGR00802">
    <property type="entry name" value="nico"/>
    <property type="match status" value="1"/>
</dbReference>
<gene>
    <name evidence="9" type="ORF">Rai3103_12655</name>
</gene>
<comment type="subcellular location">
    <subcellularLocation>
        <location evidence="8">Cell membrane</location>
        <topology evidence="8">Multi-pass membrane protein</topology>
    </subcellularLocation>
    <subcellularLocation>
        <location evidence="1">Endomembrane system</location>
        <topology evidence="1">Multi-pass membrane protein</topology>
    </subcellularLocation>
</comment>
<keyword evidence="4" id="KW-0533">Nickel</keyword>
<dbReference type="GO" id="GO:0012505">
    <property type="term" value="C:endomembrane system"/>
    <property type="evidence" value="ECO:0007669"/>
    <property type="project" value="UniProtKB-SubCell"/>
</dbReference>
<protein>
    <recommendedName>
        <fullName evidence="8">Nickel/cobalt efflux system</fullName>
    </recommendedName>
</protein>
<dbReference type="EMBL" id="CP045725">
    <property type="protein sequence ID" value="QGF24370.1"/>
    <property type="molecule type" value="Genomic_DNA"/>
</dbReference>
<dbReference type="GO" id="GO:0005886">
    <property type="term" value="C:plasma membrane"/>
    <property type="evidence" value="ECO:0007669"/>
    <property type="project" value="UniProtKB-SubCell"/>
</dbReference>
<dbReference type="Pfam" id="PF03824">
    <property type="entry name" value="NicO"/>
    <property type="match status" value="1"/>
</dbReference>
<dbReference type="GO" id="GO:0015099">
    <property type="term" value="F:nickel cation transmembrane transporter activity"/>
    <property type="evidence" value="ECO:0007669"/>
    <property type="project" value="UniProtKB-UniRule"/>
</dbReference>
<evidence type="ECO:0000313" key="10">
    <source>
        <dbReference type="Proteomes" id="UP000386847"/>
    </source>
</evidence>
<keyword evidence="6 8" id="KW-1133">Transmembrane helix</keyword>
<feature type="transmembrane region" description="Helical" evidence="8">
    <location>
        <begin position="339"/>
        <end position="359"/>
    </location>
</feature>
<dbReference type="InterPro" id="IPR004688">
    <property type="entry name" value="Ni/Co_transpt"/>
</dbReference>
<organism evidence="9 10">
    <name type="scientific">Raineyella fluvialis</name>
    <dbReference type="NCBI Taxonomy" id="2662261"/>
    <lineage>
        <taxon>Bacteria</taxon>
        <taxon>Bacillati</taxon>
        <taxon>Actinomycetota</taxon>
        <taxon>Actinomycetes</taxon>
        <taxon>Propionibacteriales</taxon>
        <taxon>Propionibacteriaceae</taxon>
        <taxon>Raineyella</taxon>
    </lineage>
</organism>
<evidence type="ECO:0000256" key="8">
    <source>
        <dbReference type="RuleBase" id="RU362101"/>
    </source>
</evidence>
<evidence type="ECO:0000256" key="7">
    <source>
        <dbReference type="ARBA" id="ARBA00023136"/>
    </source>
</evidence>